<feature type="binding site" evidence="12">
    <location>
        <position position="196"/>
    </location>
    <ligand>
        <name>Zn(2+)</name>
        <dbReference type="ChEBI" id="CHEBI:29105"/>
    </ligand>
</feature>
<keyword evidence="6 9" id="KW-0119">Carbohydrate metabolism</keyword>
<evidence type="ECO:0000256" key="5">
    <source>
        <dbReference type="ARBA" id="ARBA00022801"/>
    </source>
</evidence>
<feature type="binding site" evidence="11">
    <location>
        <position position="249"/>
    </location>
    <ligand>
        <name>substrate</name>
    </ligand>
</feature>
<dbReference type="InterPro" id="IPR032466">
    <property type="entry name" value="Metal_Hydrolase"/>
</dbReference>
<comment type="similarity">
    <text evidence="1 9">Belongs to the metallo-dependent hydrolases superfamily. NagA family.</text>
</comment>
<dbReference type="InterPro" id="IPR011059">
    <property type="entry name" value="Metal-dep_hydrolase_composite"/>
</dbReference>
<dbReference type="PATRIC" id="fig|148604.4.peg.465"/>
<dbReference type="RefSeq" id="WP_056994314.1">
    <property type="nucleotide sequence ID" value="NZ_JQBA01000015.1"/>
</dbReference>
<reference evidence="14 15" key="1">
    <citation type="journal article" date="2015" name="Genome Announc.">
        <title>Expanding the biotechnology potential of lactobacilli through comparative genomics of 213 strains and associated genera.</title>
        <authorList>
            <person name="Sun Z."/>
            <person name="Harris H.M."/>
            <person name="McCann A."/>
            <person name="Guo C."/>
            <person name="Argimon S."/>
            <person name="Zhang W."/>
            <person name="Yang X."/>
            <person name="Jeffery I.B."/>
            <person name="Cooney J.C."/>
            <person name="Kagawa T.F."/>
            <person name="Liu W."/>
            <person name="Song Y."/>
            <person name="Salvetti E."/>
            <person name="Wrobel A."/>
            <person name="Rasinkangas P."/>
            <person name="Parkhill J."/>
            <person name="Rea M.C."/>
            <person name="O'Sullivan O."/>
            <person name="Ritari J."/>
            <person name="Douillard F.P."/>
            <person name="Paul Ross R."/>
            <person name="Yang R."/>
            <person name="Briner A.E."/>
            <person name="Felis G.E."/>
            <person name="de Vos W.M."/>
            <person name="Barrangou R."/>
            <person name="Klaenhammer T.R."/>
            <person name="Caufield P.W."/>
            <person name="Cui Y."/>
            <person name="Zhang H."/>
            <person name="O'Toole P.W."/>
        </authorList>
    </citation>
    <scope>NUCLEOTIDE SEQUENCE [LARGE SCALE GENOMIC DNA]</scope>
    <source>
        <strain evidence="14 15">DSM 14792</strain>
    </source>
</reference>
<evidence type="ECO:0000259" key="13">
    <source>
        <dbReference type="Pfam" id="PF01979"/>
    </source>
</evidence>
<organism evidence="14 15">
    <name type="scientific">Limosilactobacillus ingluviei</name>
    <dbReference type="NCBI Taxonomy" id="148604"/>
    <lineage>
        <taxon>Bacteria</taxon>
        <taxon>Bacillati</taxon>
        <taxon>Bacillota</taxon>
        <taxon>Bacilli</taxon>
        <taxon>Lactobacillales</taxon>
        <taxon>Lactobacillaceae</taxon>
        <taxon>Limosilactobacillus</taxon>
    </lineage>
</organism>
<evidence type="ECO:0000256" key="2">
    <source>
        <dbReference type="ARBA" id="ARBA00011899"/>
    </source>
</evidence>
<dbReference type="Pfam" id="PF01979">
    <property type="entry name" value="Amidohydro_1"/>
    <property type="match status" value="1"/>
</dbReference>
<keyword evidence="4 12" id="KW-0479">Metal-binding</keyword>
<dbReference type="PANTHER" id="PTHR11113">
    <property type="entry name" value="N-ACETYLGLUCOSAMINE-6-PHOSPHATE DEACETYLASE"/>
    <property type="match status" value="1"/>
</dbReference>
<proteinExistence type="inferred from homology"/>
<dbReference type="GO" id="GO:0008448">
    <property type="term" value="F:N-acetylglucosamine-6-phosphate deacetylase activity"/>
    <property type="evidence" value="ECO:0007669"/>
    <property type="project" value="UniProtKB-EC"/>
</dbReference>
<feature type="binding site" evidence="11">
    <location>
        <begin position="217"/>
        <end position="218"/>
    </location>
    <ligand>
        <name>substrate</name>
    </ligand>
</feature>
<dbReference type="SUPFAM" id="SSF51556">
    <property type="entry name" value="Metallo-dependent hydrolases"/>
    <property type="match status" value="1"/>
</dbReference>
<evidence type="ECO:0000256" key="11">
    <source>
        <dbReference type="PIRSR" id="PIRSR038994-2"/>
    </source>
</evidence>
<dbReference type="EC" id="3.5.1.25" evidence="2"/>
<feature type="binding site" evidence="11">
    <location>
        <begin position="305"/>
        <end position="307"/>
    </location>
    <ligand>
        <name>substrate</name>
    </ligand>
</feature>
<dbReference type="SUPFAM" id="SSF51338">
    <property type="entry name" value="Composite domain of metallo-dependent hydrolases"/>
    <property type="match status" value="1"/>
</dbReference>
<evidence type="ECO:0000256" key="8">
    <source>
        <dbReference type="ARBA" id="ARBA00060590"/>
    </source>
</evidence>
<feature type="binding site" evidence="12">
    <location>
        <position position="130"/>
    </location>
    <ligand>
        <name>Zn(2+)</name>
        <dbReference type="ChEBI" id="CHEBI:29105"/>
    </ligand>
</feature>
<dbReference type="Gene3D" id="3.20.20.140">
    <property type="entry name" value="Metal-dependent hydrolases"/>
    <property type="match status" value="1"/>
</dbReference>
<feature type="binding site" evidence="11">
    <location>
        <position position="225"/>
    </location>
    <ligand>
        <name>substrate</name>
    </ligand>
</feature>
<dbReference type="EMBL" id="JQBA01000015">
    <property type="protein sequence ID" value="KRN44419.1"/>
    <property type="molecule type" value="Genomic_DNA"/>
</dbReference>
<dbReference type="eggNOG" id="COG1820">
    <property type="taxonomic scope" value="Bacteria"/>
</dbReference>
<dbReference type="AlphaFoldDB" id="A0A0R2GU53"/>
<comment type="cofactor">
    <cofactor evidence="12">
        <name>a divalent metal cation</name>
        <dbReference type="ChEBI" id="CHEBI:60240"/>
    </cofactor>
    <text evidence="12">Binds 1 divalent metal cation per subunit.</text>
</comment>
<evidence type="ECO:0000313" key="14">
    <source>
        <dbReference type="EMBL" id="KRN44419.1"/>
    </source>
</evidence>
<dbReference type="Gene3D" id="2.30.40.10">
    <property type="entry name" value="Urease, subunit C, domain 1"/>
    <property type="match status" value="1"/>
</dbReference>
<dbReference type="Proteomes" id="UP000051639">
    <property type="component" value="Unassembled WGS sequence"/>
</dbReference>
<evidence type="ECO:0000256" key="4">
    <source>
        <dbReference type="ARBA" id="ARBA00022723"/>
    </source>
</evidence>
<dbReference type="InterPro" id="IPR006680">
    <property type="entry name" value="Amidohydro-rel"/>
</dbReference>
<dbReference type="CDD" id="cd00854">
    <property type="entry name" value="NagA"/>
    <property type="match status" value="1"/>
</dbReference>
<feature type="binding site" evidence="11">
    <location>
        <position position="141"/>
    </location>
    <ligand>
        <name>substrate</name>
    </ligand>
</feature>
<comment type="catalytic activity">
    <reaction evidence="7">
        <text>N-acetyl-D-glucosamine 6-phosphate + H2O = D-glucosamine 6-phosphate + acetate</text>
        <dbReference type="Rhea" id="RHEA:22936"/>
        <dbReference type="ChEBI" id="CHEBI:15377"/>
        <dbReference type="ChEBI" id="CHEBI:30089"/>
        <dbReference type="ChEBI" id="CHEBI:57513"/>
        <dbReference type="ChEBI" id="CHEBI:58725"/>
        <dbReference type="EC" id="3.5.1.25"/>
    </reaction>
</comment>
<dbReference type="PIRSF" id="PIRSF038994">
    <property type="entry name" value="NagA"/>
    <property type="match status" value="1"/>
</dbReference>
<comment type="caution">
    <text evidence="14">The sequence shown here is derived from an EMBL/GenBank/DDBJ whole genome shotgun (WGS) entry which is preliminary data.</text>
</comment>
<dbReference type="PANTHER" id="PTHR11113:SF14">
    <property type="entry name" value="N-ACETYLGLUCOSAMINE-6-PHOSPHATE DEACETYLASE"/>
    <property type="match status" value="1"/>
</dbReference>
<evidence type="ECO:0000313" key="15">
    <source>
        <dbReference type="Proteomes" id="UP000051639"/>
    </source>
</evidence>
<dbReference type="STRING" id="1203076.GCA_000312405_01381"/>
<keyword evidence="5 9" id="KW-0378">Hydrolase</keyword>
<dbReference type="InterPro" id="IPR003764">
    <property type="entry name" value="GlcNAc_6-P_deAcase"/>
</dbReference>
<evidence type="ECO:0000256" key="3">
    <source>
        <dbReference type="ARBA" id="ARBA00018029"/>
    </source>
</evidence>
<protein>
    <recommendedName>
        <fullName evidence="3">N-acetylglucosamine-6-phosphate deacetylase</fullName>
        <ecNumber evidence="2">3.5.1.25</ecNumber>
    </recommendedName>
</protein>
<evidence type="ECO:0000256" key="12">
    <source>
        <dbReference type="PIRSR" id="PIRSR038994-3"/>
    </source>
</evidence>
<evidence type="ECO:0000256" key="1">
    <source>
        <dbReference type="ARBA" id="ARBA00010716"/>
    </source>
</evidence>
<dbReference type="FunFam" id="3.20.20.140:FF:000004">
    <property type="entry name" value="N-acetylglucosamine-6-phosphate deacetylase"/>
    <property type="match status" value="1"/>
</dbReference>
<evidence type="ECO:0000256" key="10">
    <source>
        <dbReference type="PIRSR" id="PIRSR038994-1"/>
    </source>
</evidence>
<name>A0A0R2GU53_9LACO</name>
<evidence type="ECO:0000256" key="9">
    <source>
        <dbReference type="PIRNR" id="PIRNR038994"/>
    </source>
</evidence>
<feature type="active site" description="Proton donor/acceptor" evidence="10">
    <location>
        <position position="272"/>
    </location>
</feature>
<gene>
    <name evidence="14" type="ORF">IV41_GL000462</name>
</gene>
<dbReference type="OrthoDB" id="9776488at2"/>
<evidence type="ECO:0000256" key="7">
    <source>
        <dbReference type="ARBA" id="ARBA00047647"/>
    </source>
</evidence>
<accession>A0A0R2GU53</accession>
<feature type="domain" description="Amidohydrolase-related" evidence="13">
    <location>
        <begin position="53"/>
        <end position="372"/>
    </location>
</feature>
<dbReference type="GO" id="GO:0046872">
    <property type="term" value="F:metal ion binding"/>
    <property type="evidence" value="ECO:0007669"/>
    <property type="project" value="UniProtKB-KW"/>
</dbReference>
<feature type="binding site" evidence="12">
    <location>
        <position position="214"/>
    </location>
    <ligand>
        <name>Zn(2+)</name>
        <dbReference type="ChEBI" id="CHEBI:29105"/>
    </ligand>
</feature>
<sequence>MTTVLTHATIYTGHEVIRDGYLRFDQQLQAVGPMSDYQPAPSDEARIDLTGQTVVPGFIDVHSHGGYGYDAMDGNADQINAMVQQMTANEGVTTYFATTMTQSHQNIATALQAVHQAATTNPVIQGIHLEGPFVSPVFKGAQPEEYIEAPDLTAFKAWNELAGGMIKVVTYAPENPGSREFERYCLAHGIVLSVGHSNATRAEMKHSLATHVTHLYNAQRGLQHREPGVTGHALLEANLYTEMIADGFHVYPDMIKLAYELKGADRMELVTDSMRAKGMPEGTSELGGQTVIVKDKQARLTNGHLAGSVLRFPDAFKNIIQFTGCSIADAVQMSSGNQAREFNLTQKGSLTVGKDADLNVLDSDLNLQMTFSLGRLFTPARVNQ</sequence>
<comment type="pathway">
    <text evidence="8">Amino-sugar metabolism; N-acetylneuraminate degradation; D-fructose 6-phosphate from N-acetylneuraminate: step 4/5.</text>
</comment>
<evidence type="ECO:0000256" key="6">
    <source>
        <dbReference type="ARBA" id="ARBA00023277"/>
    </source>
</evidence>
<dbReference type="NCBIfam" id="TIGR00221">
    <property type="entry name" value="nagA"/>
    <property type="match status" value="1"/>
</dbReference>
<keyword evidence="15" id="KW-1185">Reference proteome</keyword>
<dbReference type="GO" id="GO:0006046">
    <property type="term" value="P:N-acetylglucosamine catabolic process"/>
    <property type="evidence" value="ECO:0007669"/>
    <property type="project" value="TreeGrafter"/>
</dbReference>